<evidence type="ECO:0000256" key="2">
    <source>
        <dbReference type="ARBA" id="ARBA00022723"/>
    </source>
</evidence>
<dbReference type="PANTHER" id="PTHR46481:SF10">
    <property type="entry name" value="ZINC FINGER BED DOMAIN-CONTAINING PROTEIN 39"/>
    <property type="match status" value="1"/>
</dbReference>
<keyword evidence="3" id="KW-0863">Zinc-finger</keyword>
<comment type="subcellular location">
    <subcellularLocation>
        <location evidence="1">Nucleus</location>
    </subcellularLocation>
</comment>
<accession>A0AAV7JIW6</accession>
<protein>
    <submittedName>
        <fullName evidence="6">Uncharacterized protein</fullName>
    </submittedName>
</protein>
<sequence length="360" mass="41478">MKRIYGKMPAEKVLELLERIWIEFNIELQKHIVSIICDGAPVMVKMGRLSGIHQQLCLAHGVHLAVVAVLYSKNRIPIYDEGTDEEPIGTSQIQSTISDSYNDGLCGAEDTEGESIFSDEDDGEIDEDMFIPPSKINRETVIVKFRNIVRIFRKSPLKNEVLQSCIKEDLGKTSNLVMDCKTRWNSLISMINRLLTVRKALCKAMIDINLNMEVCELDWQVLENFCSCLKPIEMRISALCQRDANLLNAEGIIYFMFQKLEMVCSEFSIQLLQNLRQRFNGRRQSNLINVMRYLLNPDSIREDPCIKRKVVQKTMKMILSQLYSQHGTEQFDSVILNSQETSETLKTLKYVALRYYLLTN</sequence>
<evidence type="ECO:0000256" key="3">
    <source>
        <dbReference type="ARBA" id="ARBA00022771"/>
    </source>
</evidence>
<keyword evidence="5" id="KW-0539">Nucleus</keyword>
<keyword evidence="7" id="KW-1185">Reference proteome</keyword>
<dbReference type="InterPro" id="IPR052035">
    <property type="entry name" value="ZnF_BED_domain_contain"/>
</dbReference>
<reference evidence="6 7" key="1">
    <citation type="journal article" date="2023" name="BMC Biol.">
        <title>The compact genome of the sponge Oopsacas minuta (Hexactinellida) is lacking key metazoan core genes.</title>
        <authorList>
            <person name="Santini S."/>
            <person name="Schenkelaars Q."/>
            <person name="Jourda C."/>
            <person name="Duchesne M."/>
            <person name="Belahbib H."/>
            <person name="Rocher C."/>
            <person name="Selva M."/>
            <person name="Riesgo A."/>
            <person name="Vervoort M."/>
            <person name="Leys S.P."/>
            <person name="Kodjabachian L."/>
            <person name="Le Bivic A."/>
            <person name="Borchiellini C."/>
            <person name="Claverie J.M."/>
            <person name="Renard E."/>
        </authorList>
    </citation>
    <scope>NUCLEOTIDE SEQUENCE [LARGE SCALE GENOMIC DNA]</scope>
    <source>
        <strain evidence="6">SPO-2</strain>
    </source>
</reference>
<name>A0AAV7JIW6_9METZ</name>
<dbReference type="Proteomes" id="UP001165289">
    <property type="component" value="Unassembled WGS sequence"/>
</dbReference>
<comment type="caution">
    <text evidence="6">The sequence shown here is derived from an EMBL/GenBank/DDBJ whole genome shotgun (WGS) entry which is preliminary data.</text>
</comment>
<evidence type="ECO:0000313" key="6">
    <source>
        <dbReference type="EMBL" id="KAI6648732.1"/>
    </source>
</evidence>
<gene>
    <name evidence="6" type="ORF">LOD99_7119</name>
</gene>
<keyword evidence="4" id="KW-0862">Zinc</keyword>
<evidence type="ECO:0000313" key="7">
    <source>
        <dbReference type="Proteomes" id="UP001165289"/>
    </source>
</evidence>
<dbReference type="EMBL" id="JAKMXF010000326">
    <property type="protein sequence ID" value="KAI6648732.1"/>
    <property type="molecule type" value="Genomic_DNA"/>
</dbReference>
<organism evidence="6 7">
    <name type="scientific">Oopsacas minuta</name>
    <dbReference type="NCBI Taxonomy" id="111878"/>
    <lineage>
        <taxon>Eukaryota</taxon>
        <taxon>Metazoa</taxon>
        <taxon>Porifera</taxon>
        <taxon>Hexactinellida</taxon>
        <taxon>Hexasterophora</taxon>
        <taxon>Lyssacinosida</taxon>
        <taxon>Leucopsacidae</taxon>
        <taxon>Oopsacas</taxon>
    </lineage>
</organism>
<dbReference type="GO" id="GO:0008270">
    <property type="term" value="F:zinc ion binding"/>
    <property type="evidence" value="ECO:0007669"/>
    <property type="project" value="UniProtKB-KW"/>
</dbReference>
<dbReference type="InterPro" id="IPR012337">
    <property type="entry name" value="RNaseH-like_sf"/>
</dbReference>
<dbReference type="GO" id="GO:0005634">
    <property type="term" value="C:nucleus"/>
    <property type="evidence" value="ECO:0007669"/>
    <property type="project" value="UniProtKB-SubCell"/>
</dbReference>
<keyword evidence="2" id="KW-0479">Metal-binding</keyword>
<evidence type="ECO:0000256" key="1">
    <source>
        <dbReference type="ARBA" id="ARBA00004123"/>
    </source>
</evidence>
<dbReference type="SUPFAM" id="SSF53098">
    <property type="entry name" value="Ribonuclease H-like"/>
    <property type="match status" value="1"/>
</dbReference>
<dbReference type="PANTHER" id="PTHR46481">
    <property type="entry name" value="ZINC FINGER BED DOMAIN-CONTAINING PROTEIN 4"/>
    <property type="match status" value="1"/>
</dbReference>
<proteinExistence type="predicted"/>
<evidence type="ECO:0000256" key="5">
    <source>
        <dbReference type="ARBA" id="ARBA00023242"/>
    </source>
</evidence>
<dbReference type="AlphaFoldDB" id="A0AAV7JIW6"/>
<evidence type="ECO:0000256" key="4">
    <source>
        <dbReference type="ARBA" id="ARBA00022833"/>
    </source>
</evidence>